<dbReference type="KEGG" id="api:103309988"/>
<dbReference type="Proteomes" id="UP000007819">
    <property type="component" value="Chromosome X"/>
</dbReference>
<dbReference type="Gene3D" id="3.30.70.270">
    <property type="match status" value="1"/>
</dbReference>
<dbReference type="Pfam" id="PF03564">
    <property type="entry name" value="DUF1759"/>
    <property type="match status" value="1"/>
</dbReference>
<dbReference type="SUPFAM" id="SSF56672">
    <property type="entry name" value="DNA/RNA polymerases"/>
    <property type="match status" value="1"/>
</dbReference>
<evidence type="ECO:0008006" key="4">
    <source>
        <dbReference type="Google" id="ProtNLM"/>
    </source>
</evidence>
<evidence type="ECO:0000256" key="1">
    <source>
        <dbReference type="SAM" id="MobiDB-lite"/>
    </source>
</evidence>
<accession>A0A8R2B798</accession>
<proteinExistence type="predicted"/>
<dbReference type="GeneID" id="103309988"/>
<dbReference type="AlphaFoldDB" id="A0A8R2B798"/>
<dbReference type="InterPro" id="IPR005312">
    <property type="entry name" value="DUF1759"/>
</dbReference>
<protein>
    <recommendedName>
        <fullName evidence="4">Peptidase aspartic putative domain-containing protein</fullName>
    </recommendedName>
</protein>
<keyword evidence="3" id="KW-1185">Reference proteome</keyword>
<dbReference type="Gene3D" id="3.10.10.10">
    <property type="entry name" value="HIV Type 1 Reverse Transcriptase, subunit A, domain 1"/>
    <property type="match status" value="1"/>
</dbReference>
<sequence>MVLDDSDKKVLGDLRRKRGVVKASLTRIRTFVQNFRPAVDAITLLEFRQEQLPEVNRKFDDVQSQIELIDVDNAAETDKEREEFENDYFAIRSEMQELINAEKSQNSSIQNNTMNSMPMQRARLAPLTIPKFDGNIQEWESYFDCFKGMVHNEDAYPPAQKFSYLRSSLSGAALDVIKAIPMTENNYAVAIKRLQQRFENRSMVIQSHIRAILDFPQVQSAVANDLQALHSNIVAHVAALEALGQPVDMWDAWLVTVLLRKVDHGTCHEWQIRRTNNELPKYKELEEFLANRCIAFENSETWDNSNTGTKKKSTNPHTGKRVTLAATEDKSDKCPCCNLMHKLYHCERFKELPQSNRFNIVRSARLCFNCLSPYHMAPACQSKSVCQRCKNKHNTLLHYEKSSQGYASRQYTNEDEDSQTSSTPPDQRKSSVHSCLAAKPTDTHVFLSTAIVQVTDSRGFMRDTRAVLDSGSMVNFISRSLLNVLQFNTQKTSLPIRGVGASQVQSVAKVEVHVYSKVTNYRIMLPCFVLLTVVSELPACNTPTSNWNIPFDLRGKLADPKFDKVGSVDLLIGAGIFYELLEAERVSLGIGNLSLQDTKLGWVVTGGLEVTCLLGINSLGETMESDWKAILADEQQYGKGSKANQRCEEEEETLQHFKKSVRRSEDGRFVLRLPTKPETQNLGDSLAMATSRFINIERRIQRDEQLRVEYVKFMKEYFDMGHMREVTSEEELFKKGYYLPHHPVLKASSLTTKTRVVFDGSARTTSGLALNDVLMRGPTVQEDIFSILVRFRKHQYVITADIEKMFRQIMIAPEDCHLQRILWRANPSEKLRTYNLLTITYGTTPASFMATQCLVTLAEEIEKENPKVAEVISRDFYMDDLMTGCDTVEECMQLQKHITVILESAKLPLRKWCSNSHLIIANISENDKDPLVNS</sequence>
<name>A0A8R2B798_ACYPI</name>
<reference evidence="3" key="1">
    <citation type="submission" date="2010-06" db="EMBL/GenBank/DDBJ databases">
        <authorList>
            <person name="Jiang H."/>
            <person name="Abraham K."/>
            <person name="Ali S."/>
            <person name="Alsbrooks S.L."/>
            <person name="Anim B.N."/>
            <person name="Anosike U.S."/>
            <person name="Attaway T."/>
            <person name="Bandaranaike D.P."/>
            <person name="Battles P.K."/>
            <person name="Bell S.N."/>
            <person name="Bell A.V."/>
            <person name="Beltran B."/>
            <person name="Bickham C."/>
            <person name="Bustamante Y."/>
            <person name="Caleb T."/>
            <person name="Canada A."/>
            <person name="Cardenas V."/>
            <person name="Carter K."/>
            <person name="Chacko J."/>
            <person name="Chandrabose M.N."/>
            <person name="Chavez D."/>
            <person name="Chavez A."/>
            <person name="Chen L."/>
            <person name="Chu H.-S."/>
            <person name="Claassen K.J."/>
            <person name="Cockrell R."/>
            <person name="Collins M."/>
            <person name="Cooper J.A."/>
            <person name="Cree A."/>
            <person name="Curry S.M."/>
            <person name="Da Y."/>
            <person name="Dao M.D."/>
            <person name="Das B."/>
            <person name="Davila M.-L."/>
            <person name="Davy-Carroll L."/>
            <person name="Denson S."/>
            <person name="Dinh H."/>
            <person name="Ebong V.E."/>
            <person name="Edwards J.R."/>
            <person name="Egan A."/>
            <person name="El-Daye J."/>
            <person name="Escobedo L."/>
            <person name="Fernandez S."/>
            <person name="Fernando P.R."/>
            <person name="Flagg N."/>
            <person name="Forbes L.D."/>
            <person name="Fowler R.G."/>
            <person name="Fu Q."/>
            <person name="Gabisi R.A."/>
            <person name="Ganer J."/>
            <person name="Garbino Pronczuk A."/>
            <person name="Garcia R.M."/>
            <person name="Garner T."/>
            <person name="Garrett T.E."/>
            <person name="Gonzalez D.A."/>
            <person name="Hamid H."/>
            <person name="Hawkins E.S."/>
            <person name="Hirani K."/>
            <person name="Hogues M.E."/>
            <person name="Hollins B."/>
            <person name="Hsiao C.-H."/>
            <person name="Jabil R."/>
            <person name="James M.L."/>
            <person name="Jhangiani S.N."/>
            <person name="Johnson B."/>
            <person name="Johnson Q."/>
            <person name="Joshi V."/>
            <person name="Kalu J.B."/>
            <person name="Kam C."/>
            <person name="Kashfia A."/>
            <person name="Keebler J."/>
            <person name="Kisamo H."/>
            <person name="Kovar C.L."/>
            <person name="Lago L.A."/>
            <person name="Lai C.-Y."/>
            <person name="Laidlaw J."/>
            <person name="Lara F."/>
            <person name="Le T.-K."/>
            <person name="Lee S.L."/>
            <person name="Legall F.H."/>
            <person name="Lemon S.J."/>
            <person name="Lewis L.R."/>
            <person name="Li B."/>
            <person name="Liu Y."/>
            <person name="Liu Y.-S."/>
            <person name="Lopez J."/>
            <person name="Lozado R.J."/>
            <person name="Lu J."/>
            <person name="Madu R.C."/>
            <person name="Maheshwari M."/>
            <person name="Maheshwari R."/>
            <person name="Malloy K."/>
            <person name="Martinez E."/>
            <person name="Mathew T."/>
            <person name="Mercado I.C."/>
            <person name="Mercado C."/>
            <person name="Meyer B."/>
            <person name="Montgomery K."/>
            <person name="Morgan M.B."/>
            <person name="Munidasa M."/>
            <person name="Nazareth L.V."/>
            <person name="Nelson J."/>
            <person name="Ng B.M."/>
            <person name="Nguyen N.B."/>
            <person name="Nguyen P.Q."/>
            <person name="Nguyen T."/>
            <person name="Obregon M."/>
            <person name="Okwuonu G.O."/>
            <person name="Onwere C.G."/>
            <person name="Orozco G."/>
            <person name="Parra A."/>
            <person name="Patel S."/>
            <person name="Patil S."/>
            <person name="Perez A."/>
            <person name="Perez Y."/>
            <person name="Pham C."/>
            <person name="Primus E.L."/>
            <person name="Pu L.-L."/>
            <person name="Puazo M."/>
            <person name="Qin X."/>
            <person name="Quiroz J.B."/>
            <person name="Reese J."/>
            <person name="Richards S."/>
            <person name="Rives C.M."/>
            <person name="Robberts R."/>
            <person name="Ruiz S.J."/>
            <person name="Ruiz M.J."/>
            <person name="Santibanez J."/>
            <person name="Schneider B.W."/>
            <person name="Sisson I."/>
            <person name="Smith M."/>
            <person name="Sodergren E."/>
            <person name="Song X.-Z."/>
            <person name="Song B.B."/>
            <person name="Summersgill H."/>
            <person name="Thelus R."/>
            <person name="Thornton R.D."/>
            <person name="Trejos Z.Y."/>
            <person name="Usmani K."/>
            <person name="Vattathil S."/>
            <person name="Villasana D."/>
            <person name="Walker D.L."/>
            <person name="Wang S."/>
            <person name="Wang K."/>
            <person name="White C.S."/>
            <person name="Williams A.C."/>
            <person name="Williamson J."/>
            <person name="Wilson K."/>
            <person name="Woghiren I.O."/>
            <person name="Woodworth J.R."/>
            <person name="Worley K.C."/>
            <person name="Wright R.A."/>
            <person name="Wu W."/>
            <person name="Young L."/>
            <person name="Zhang L."/>
            <person name="Zhang J."/>
            <person name="Zhu Y."/>
            <person name="Muzny D.M."/>
            <person name="Weinstock G."/>
            <person name="Gibbs R.A."/>
        </authorList>
    </citation>
    <scope>NUCLEOTIDE SEQUENCE [LARGE SCALE GENOMIC DNA]</scope>
    <source>
        <strain evidence="3">LSR1</strain>
    </source>
</reference>
<dbReference type="GO" id="GO:0071897">
    <property type="term" value="P:DNA biosynthetic process"/>
    <property type="evidence" value="ECO:0007669"/>
    <property type="project" value="UniProtKB-ARBA"/>
</dbReference>
<reference evidence="2" key="2">
    <citation type="submission" date="2022-06" db="UniProtKB">
        <authorList>
            <consortium name="EnsemblMetazoa"/>
        </authorList>
    </citation>
    <scope>IDENTIFICATION</scope>
</reference>
<dbReference type="InterPro" id="IPR043128">
    <property type="entry name" value="Rev_trsase/Diguanyl_cyclase"/>
</dbReference>
<dbReference type="OrthoDB" id="6622862at2759"/>
<dbReference type="EnsemblMetazoa" id="XM_008186883.1">
    <property type="protein sequence ID" value="XP_008185105.1"/>
    <property type="gene ID" value="LOC103309988"/>
</dbReference>
<feature type="region of interest" description="Disordered" evidence="1">
    <location>
        <begin position="404"/>
        <end position="434"/>
    </location>
</feature>
<dbReference type="InterPro" id="IPR043502">
    <property type="entry name" value="DNA/RNA_pol_sf"/>
</dbReference>
<dbReference type="PANTHER" id="PTHR47331:SF4">
    <property type="entry name" value="PEPTIDASE S1 DOMAIN-CONTAINING PROTEIN"/>
    <property type="match status" value="1"/>
</dbReference>
<evidence type="ECO:0000313" key="3">
    <source>
        <dbReference type="Proteomes" id="UP000007819"/>
    </source>
</evidence>
<organism evidence="2 3">
    <name type="scientific">Acyrthosiphon pisum</name>
    <name type="common">Pea aphid</name>
    <dbReference type="NCBI Taxonomy" id="7029"/>
    <lineage>
        <taxon>Eukaryota</taxon>
        <taxon>Metazoa</taxon>
        <taxon>Ecdysozoa</taxon>
        <taxon>Arthropoda</taxon>
        <taxon>Hexapoda</taxon>
        <taxon>Insecta</taxon>
        <taxon>Pterygota</taxon>
        <taxon>Neoptera</taxon>
        <taxon>Paraneoptera</taxon>
        <taxon>Hemiptera</taxon>
        <taxon>Sternorrhyncha</taxon>
        <taxon>Aphidomorpha</taxon>
        <taxon>Aphidoidea</taxon>
        <taxon>Aphididae</taxon>
        <taxon>Macrosiphini</taxon>
        <taxon>Acyrthosiphon</taxon>
    </lineage>
</organism>
<dbReference type="RefSeq" id="XP_008185105.1">
    <property type="nucleotide sequence ID" value="XM_008186883.1"/>
</dbReference>
<evidence type="ECO:0000313" key="2">
    <source>
        <dbReference type="EnsemblMetazoa" id="XP_008185105.1"/>
    </source>
</evidence>
<dbReference type="PANTHER" id="PTHR47331">
    <property type="entry name" value="PHD-TYPE DOMAIN-CONTAINING PROTEIN"/>
    <property type="match status" value="1"/>
</dbReference>